<dbReference type="InterPro" id="IPR019546">
    <property type="entry name" value="TAT_signal_bac_arc"/>
</dbReference>
<dbReference type="Proteomes" id="UP000049455">
    <property type="component" value="Unassembled WGS sequence"/>
</dbReference>
<dbReference type="STRING" id="313367.JSE7799_01718"/>
<keyword evidence="2" id="KW-1185">Reference proteome</keyword>
<proteinExistence type="predicted"/>
<gene>
    <name evidence="1" type="ORF">JSE7799_01718</name>
</gene>
<sequence length="64" mass="6719">MTDTTETKSPREGRRNFLKLAATAPAAAAAVTIAGTEEAQAATGPQKGLADTEQTRAYYSSARF</sequence>
<dbReference type="RefSeq" id="WP_055663244.1">
    <property type="nucleotide sequence ID" value="NZ_CYPR01000106.1"/>
</dbReference>
<protein>
    <recommendedName>
        <fullName evidence="3">Formate dehydrogenase region TAT target</fullName>
    </recommendedName>
</protein>
<evidence type="ECO:0000313" key="1">
    <source>
        <dbReference type="EMBL" id="CUH38999.1"/>
    </source>
</evidence>
<dbReference type="NCBIfam" id="TIGR01409">
    <property type="entry name" value="TAT_signal_seq"/>
    <property type="match status" value="1"/>
</dbReference>
<reference evidence="1 2" key="1">
    <citation type="submission" date="2015-09" db="EMBL/GenBank/DDBJ databases">
        <authorList>
            <person name="Jackson K.R."/>
            <person name="Lunt B.L."/>
            <person name="Fisher J.N.B."/>
            <person name="Gardner A.V."/>
            <person name="Bailey M.E."/>
            <person name="Deus L.M."/>
            <person name="Earl A.S."/>
            <person name="Gibby P.D."/>
            <person name="Hartmann K.A."/>
            <person name="Liu J.E."/>
            <person name="Manci A.M."/>
            <person name="Nielsen D.A."/>
            <person name="Solomon M.B."/>
            <person name="Breakwell D.P."/>
            <person name="Burnett S.H."/>
            <person name="Grose J.H."/>
        </authorList>
    </citation>
    <scope>NUCLEOTIDE SEQUENCE [LARGE SCALE GENOMIC DNA]</scope>
    <source>
        <strain evidence="1 2">CECT 7799</strain>
    </source>
</reference>
<dbReference type="PROSITE" id="PS51318">
    <property type="entry name" value="TAT"/>
    <property type="match status" value="1"/>
</dbReference>
<name>A0A0M7B9Y1_9RHOB</name>
<organism evidence="1 2">
    <name type="scientific">Jannaschia seosinensis</name>
    <dbReference type="NCBI Taxonomy" id="313367"/>
    <lineage>
        <taxon>Bacteria</taxon>
        <taxon>Pseudomonadati</taxon>
        <taxon>Pseudomonadota</taxon>
        <taxon>Alphaproteobacteria</taxon>
        <taxon>Rhodobacterales</taxon>
        <taxon>Roseobacteraceae</taxon>
        <taxon>Jannaschia</taxon>
    </lineage>
</organism>
<dbReference type="AlphaFoldDB" id="A0A0M7B9Y1"/>
<accession>A0A0M7B9Y1</accession>
<evidence type="ECO:0008006" key="3">
    <source>
        <dbReference type="Google" id="ProtNLM"/>
    </source>
</evidence>
<evidence type="ECO:0000313" key="2">
    <source>
        <dbReference type="Proteomes" id="UP000049455"/>
    </source>
</evidence>
<dbReference type="InterPro" id="IPR006311">
    <property type="entry name" value="TAT_signal"/>
</dbReference>
<dbReference type="EMBL" id="CYPR01000106">
    <property type="protein sequence ID" value="CUH38999.1"/>
    <property type="molecule type" value="Genomic_DNA"/>
</dbReference>